<reference evidence="2 3" key="1">
    <citation type="journal article" date="2014" name="Int. J. Syst. Evol. Microbiol.">
        <title>Methanobacterium paludis sp. nov. and a novel strain of Methanobacterium lacus isolated from northern peatlands.</title>
        <authorList>
            <person name="Cadillo-Quiroz H."/>
            <person name="Brauer S.L."/>
            <person name="Goodson N."/>
            <person name="Yavitt J.B."/>
            <person name="Zinder S.H."/>
        </authorList>
    </citation>
    <scope>NUCLEOTIDE SEQUENCE [LARGE SCALE GENOMIC DNA]</scope>
    <source>
        <strain evidence="3">DSM 25820 / JCM 18151 / SWAN1</strain>
    </source>
</reference>
<organism evidence="2 3">
    <name type="scientific">Methanobacterium paludis (strain DSM 25820 / JCM 18151 / SWAN1)</name>
    <dbReference type="NCBI Taxonomy" id="868131"/>
    <lineage>
        <taxon>Archaea</taxon>
        <taxon>Methanobacteriati</taxon>
        <taxon>Methanobacteriota</taxon>
        <taxon>Methanomada group</taxon>
        <taxon>Methanobacteria</taxon>
        <taxon>Methanobacteriales</taxon>
        <taxon>Methanobacteriaceae</taxon>
        <taxon>Methanobacterium</taxon>
    </lineage>
</organism>
<proteinExistence type="predicted"/>
<sequence>MPDSSKDGNKKRGWWKRQTLTAKVLIVFFAIVALGVISGVGYVVSLPTYTDLNVTYGNASGETSNIVVISGVTESGANITVNNHSVTPDSVGKFSYKITNIPLGTQNVTVVAKVSDKEPTTAIIEINRIEENGGYTLEVQLLNQTNVEILGQFS</sequence>
<keyword evidence="1" id="KW-1133">Transmembrane helix</keyword>
<dbReference type="AlphaFoldDB" id="F6D7X2"/>
<dbReference type="GeneID" id="10668987"/>
<dbReference type="Proteomes" id="UP000009231">
    <property type="component" value="Chromosome"/>
</dbReference>
<dbReference type="OrthoDB" id="71449at2157"/>
<keyword evidence="3" id="KW-1185">Reference proteome</keyword>
<dbReference type="KEGG" id="mew:MSWAN_1481"/>
<name>F6D7X2_METPW</name>
<evidence type="ECO:0000313" key="2">
    <source>
        <dbReference type="EMBL" id="AEG18495.1"/>
    </source>
</evidence>
<dbReference type="EMBL" id="CP002772">
    <property type="protein sequence ID" value="AEG18495.1"/>
    <property type="molecule type" value="Genomic_DNA"/>
</dbReference>
<dbReference type="HOGENOM" id="CLU_1700303_0_0_2"/>
<keyword evidence="1" id="KW-0472">Membrane</keyword>
<keyword evidence="1" id="KW-0812">Transmembrane</keyword>
<gene>
    <name evidence="2" type="ordered locus">MSWAN_1481</name>
</gene>
<evidence type="ECO:0000256" key="1">
    <source>
        <dbReference type="SAM" id="Phobius"/>
    </source>
</evidence>
<dbReference type="RefSeq" id="WP_013825996.1">
    <property type="nucleotide sequence ID" value="NC_015574.1"/>
</dbReference>
<evidence type="ECO:0000313" key="3">
    <source>
        <dbReference type="Proteomes" id="UP000009231"/>
    </source>
</evidence>
<protein>
    <submittedName>
        <fullName evidence="2">Uncharacterized protein</fullName>
    </submittedName>
</protein>
<feature type="transmembrane region" description="Helical" evidence="1">
    <location>
        <begin position="20"/>
        <end position="44"/>
    </location>
</feature>
<accession>F6D7X2</accession>